<gene>
    <name evidence="3" type="primary">SOD1_8</name>
    <name evidence="3" type="ORF">FOL47_009846</name>
</gene>
<dbReference type="Proteomes" id="UP000591131">
    <property type="component" value="Unassembled WGS sequence"/>
</dbReference>
<dbReference type="InterPro" id="IPR024134">
    <property type="entry name" value="SOD_Cu/Zn_/chaperone"/>
</dbReference>
<dbReference type="GO" id="GO:0005507">
    <property type="term" value="F:copper ion binding"/>
    <property type="evidence" value="ECO:0007669"/>
    <property type="project" value="InterPro"/>
</dbReference>
<protein>
    <submittedName>
        <fullName evidence="3">Superoxide dismutase [Cu-Zn]</fullName>
    </submittedName>
</protein>
<dbReference type="PANTHER" id="PTHR10003">
    <property type="entry name" value="SUPEROXIDE DISMUTASE CU-ZN -RELATED"/>
    <property type="match status" value="1"/>
</dbReference>
<proteinExistence type="predicted"/>
<evidence type="ECO:0000313" key="4">
    <source>
        <dbReference type="Proteomes" id="UP000591131"/>
    </source>
</evidence>
<feature type="signal peptide" evidence="1">
    <location>
        <begin position="1"/>
        <end position="17"/>
    </location>
</feature>
<dbReference type="GO" id="GO:0006801">
    <property type="term" value="P:superoxide metabolic process"/>
    <property type="evidence" value="ECO:0007669"/>
    <property type="project" value="InterPro"/>
</dbReference>
<feature type="domain" description="Superoxide dismutase copper/zinc binding" evidence="2">
    <location>
        <begin position="120"/>
        <end position="243"/>
    </location>
</feature>
<dbReference type="InterPro" id="IPR036423">
    <property type="entry name" value="SOD-like_Cu/Zn_dom_sf"/>
</dbReference>
<sequence>MLVKTVLCSVALTHLTAKDLQAGNRYATSTGDACNGLCSMIPKCGYKGSYCKGSGLCQDLYWNKPEGSSNATACTVWDDLGCPNDFPVRCEDISTFDTPPRFPIKAKATLEGHGSGRWATGNATFEQYDYQKTKITCVLVWLRPWTLYDISIHETSALNPDGCYSTGMRYNPFYNPHGGRSDTLRQVGDMGNFTSNTLGVTVLQFYSDIIVVHGPLSILNRSVVLTLLGTDNTSDERVACGAIMRDGIV</sequence>
<name>A0A7J6L631_PERCH</name>
<feature type="chain" id="PRO_5029904054" evidence="1">
    <location>
        <begin position="18"/>
        <end position="249"/>
    </location>
</feature>
<comment type="caution">
    <text evidence="3">The sequence shown here is derived from an EMBL/GenBank/DDBJ whole genome shotgun (WGS) entry which is preliminary data.</text>
</comment>
<keyword evidence="4" id="KW-1185">Reference proteome</keyword>
<dbReference type="AlphaFoldDB" id="A0A7J6L631"/>
<dbReference type="OrthoDB" id="2015551at2759"/>
<organism evidence="3 4">
    <name type="scientific">Perkinsus chesapeaki</name>
    <name type="common">Clam parasite</name>
    <name type="synonym">Perkinsus andrewsi</name>
    <dbReference type="NCBI Taxonomy" id="330153"/>
    <lineage>
        <taxon>Eukaryota</taxon>
        <taxon>Sar</taxon>
        <taxon>Alveolata</taxon>
        <taxon>Perkinsozoa</taxon>
        <taxon>Perkinsea</taxon>
        <taxon>Perkinsida</taxon>
        <taxon>Perkinsidae</taxon>
        <taxon>Perkinsus</taxon>
    </lineage>
</organism>
<evidence type="ECO:0000256" key="1">
    <source>
        <dbReference type="SAM" id="SignalP"/>
    </source>
</evidence>
<reference evidence="3 4" key="1">
    <citation type="submission" date="2020-04" db="EMBL/GenBank/DDBJ databases">
        <title>Perkinsus chesapeaki whole genome sequence.</title>
        <authorList>
            <person name="Bogema D.R."/>
        </authorList>
    </citation>
    <scope>NUCLEOTIDE SEQUENCE [LARGE SCALE GENOMIC DNA]</scope>
    <source>
        <strain evidence="3">ATCC PRA-425</strain>
    </source>
</reference>
<keyword evidence="1" id="KW-0732">Signal</keyword>
<dbReference type="InterPro" id="IPR001424">
    <property type="entry name" value="SOD_Cu_Zn_dom"/>
</dbReference>
<dbReference type="EMBL" id="JAAPAO010000713">
    <property type="protein sequence ID" value="KAF4654674.1"/>
    <property type="molecule type" value="Genomic_DNA"/>
</dbReference>
<dbReference type="Gene3D" id="2.60.40.200">
    <property type="entry name" value="Superoxide dismutase, copper/zinc binding domain"/>
    <property type="match status" value="1"/>
</dbReference>
<dbReference type="Pfam" id="PF00080">
    <property type="entry name" value="Sod_Cu"/>
    <property type="match status" value="1"/>
</dbReference>
<dbReference type="SUPFAM" id="SSF49329">
    <property type="entry name" value="Cu,Zn superoxide dismutase-like"/>
    <property type="match status" value="1"/>
</dbReference>
<accession>A0A7J6L631</accession>
<evidence type="ECO:0000313" key="3">
    <source>
        <dbReference type="EMBL" id="KAF4654674.1"/>
    </source>
</evidence>
<evidence type="ECO:0000259" key="2">
    <source>
        <dbReference type="Pfam" id="PF00080"/>
    </source>
</evidence>